<dbReference type="AlphaFoldDB" id="M1D8N3"/>
<accession>M1D8N3</accession>
<reference evidence="1" key="2">
    <citation type="submission" date="2015-06" db="UniProtKB">
        <authorList>
            <consortium name="EnsemblPlants"/>
        </authorList>
    </citation>
    <scope>IDENTIFICATION</scope>
    <source>
        <strain evidence="1">DM1-3 516 R44</strain>
    </source>
</reference>
<reference evidence="2" key="1">
    <citation type="journal article" date="2011" name="Nature">
        <title>Genome sequence and analysis of the tuber crop potato.</title>
        <authorList>
            <consortium name="The Potato Genome Sequencing Consortium"/>
        </authorList>
    </citation>
    <scope>NUCLEOTIDE SEQUENCE [LARGE SCALE GENOMIC DNA]</scope>
    <source>
        <strain evidence="2">cv. DM1-3 516 R44</strain>
    </source>
</reference>
<dbReference type="HOGENOM" id="CLU_1780707_0_0_1"/>
<protein>
    <submittedName>
        <fullName evidence="1">Uncharacterized protein</fullName>
    </submittedName>
</protein>
<dbReference type="Proteomes" id="UP000011115">
    <property type="component" value="Unassembled WGS sequence"/>
</dbReference>
<name>M1D8N3_SOLTU</name>
<dbReference type="InParanoid" id="M1D8N3"/>
<dbReference type="PaxDb" id="4113-PGSC0003DMT400085059"/>
<sequence>MSYDDGLEANTHDPILSGLYESSWGLVRHVTPRGYPWVVTIDEVYKVFMIMEVTPVIKAELNIYQLKVVSHVWFNHWKEERAVDAGPLYWEKLKVAFLHRASHTGTKGRVCPYGELPKVLGDAYASASSFFSAFLFFFAPKGPCFY</sequence>
<dbReference type="Gramene" id="PGSC0003DMT400085059">
    <property type="protein sequence ID" value="PGSC0003DMT400085059"/>
    <property type="gene ID" value="PGSC0003DMG400034630"/>
</dbReference>
<proteinExistence type="predicted"/>
<keyword evidence="2" id="KW-1185">Reference proteome</keyword>
<evidence type="ECO:0000313" key="1">
    <source>
        <dbReference type="EnsemblPlants" id="PGSC0003DMT400085059"/>
    </source>
</evidence>
<dbReference type="EnsemblPlants" id="PGSC0003DMT400085059">
    <property type="protein sequence ID" value="PGSC0003DMT400085059"/>
    <property type="gene ID" value="PGSC0003DMG400034630"/>
</dbReference>
<evidence type="ECO:0000313" key="2">
    <source>
        <dbReference type="Proteomes" id="UP000011115"/>
    </source>
</evidence>
<organism evidence="1 2">
    <name type="scientific">Solanum tuberosum</name>
    <name type="common">Potato</name>
    <dbReference type="NCBI Taxonomy" id="4113"/>
    <lineage>
        <taxon>Eukaryota</taxon>
        <taxon>Viridiplantae</taxon>
        <taxon>Streptophyta</taxon>
        <taxon>Embryophyta</taxon>
        <taxon>Tracheophyta</taxon>
        <taxon>Spermatophyta</taxon>
        <taxon>Magnoliopsida</taxon>
        <taxon>eudicotyledons</taxon>
        <taxon>Gunneridae</taxon>
        <taxon>Pentapetalae</taxon>
        <taxon>asterids</taxon>
        <taxon>lamiids</taxon>
        <taxon>Solanales</taxon>
        <taxon>Solanaceae</taxon>
        <taxon>Solanoideae</taxon>
        <taxon>Solaneae</taxon>
        <taxon>Solanum</taxon>
    </lineage>
</organism>